<dbReference type="Proteomes" id="UP001291623">
    <property type="component" value="Unassembled WGS sequence"/>
</dbReference>
<gene>
    <name evidence="1" type="ORF">RND71_001965</name>
</gene>
<evidence type="ECO:0000313" key="2">
    <source>
        <dbReference type="Proteomes" id="UP001291623"/>
    </source>
</evidence>
<proteinExistence type="predicted"/>
<accession>A0AAE1T285</accession>
<dbReference type="EMBL" id="JAVYJV010000001">
    <property type="protein sequence ID" value="KAK4380103.1"/>
    <property type="molecule type" value="Genomic_DNA"/>
</dbReference>
<evidence type="ECO:0000313" key="1">
    <source>
        <dbReference type="EMBL" id="KAK4380103.1"/>
    </source>
</evidence>
<sequence>MVKSLMTNVTSPAKQLAAMMQTIEVLKKFVEDKVLQISQLMKKLEVYDKRESIHAPTHPPALFMCRIDNLEHPGFVDLFTKDAYVIQSHGSIQ</sequence>
<comment type="caution">
    <text evidence="1">The sequence shown here is derived from an EMBL/GenBank/DDBJ whole genome shotgun (WGS) entry which is preliminary data.</text>
</comment>
<dbReference type="AlphaFoldDB" id="A0AAE1T285"/>
<organism evidence="1 2">
    <name type="scientific">Anisodus tanguticus</name>
    <dbReference type="NCBI Taxonomy" id="243964"/>
    <lineage>
        <taxon>Eukaryota</taxon>
        <taxon>Viridiplantae</taxon>
        <taxon>Streptophyta</taxon>
        <taxon>Embryophyta</taxon>
        <taxon>Tracheophyta</taxon>
        <taxon>Spermatophyta</taxon>
        <taxon>Magnoliopsida</taxon>
        <taxon>eudicotyledons</taxon>
        <taxon>Gunneridae</taxon>
        <taxon>Pentapetalae</taxon>
        <taxon>asterids</taxon>
        <taxon>lamiids</taxon>
        <taxon>Solanales</taxon>
        <taxon>Solanaceae</taxon>
        <taxon>Solanoideae</taxon>
        <taxon>Hyoscyameae</taxon>
        <taxon>Anisodus</taxon>
    </lineage>
</organism>
<keyword evidence="2" id="KW-1185">Reference proteome</keyword>
<protein>
    <submittedName>
        <fullName evidence="1">Uncharacterized protein</fullName>
    </submittedName>
</protein>
<reference evidence="1" key="1">
    <citation type="submission" date="2023-12" db="EMBL/GenBank/DDBJ databases">
        <title>Genome assembly of Anisodus tanguticus.</title>
        <authorList>
            <person name="Wang Y.-J."/>
        </authorList>
    </citation>
    <scope>NUCLEOTIDE SEQUENCE</scope>
    <source>
        <strain evidence="1">KB-2021</strain>
        <tissue evidence="1">Leaf</tissue>
    </source>
</reference>
<name>A0AAE1T285_9SOLA</name>